<dbReference type="InterPro" id="IPR002328">
    <property type="entry name" value="ADH_Zn_CS"/>
</dbReference>
<dbReference type="Pfam" id="PF08240">
    <property type="entry name" value="ADH_N"/>
    <property type="match status" value="1"/>
</dbReference>
<dbReference type="PROSITE" id="PS00059">
    <property type="entry name" value="ADH_ZINC"/>
    <property type="match status" value="1"/>
</dbReference>
<comment type="cofactor">
    <cofactor evidence="1 9">
        <name>Zn(2+)</name>
        <dbReference type="ChEBI" id="CHEBI:29105"/>
    </cofactor>
</comment>
<dbReference type="SMART" id="SM00829">
    <property type="entry name" value="PKS_ER"/>
    <property type="match status" value="1"/>
</dbReference>
<dbReference type="Proteomes" id="UP000321571">
    <property type="component" value="Unassembled WGS sequence"/>
</dbReference>
<dbReference type="Pfam" id="PF00107">
    <property type="entry name" value="ADH_zinc_N"/>
    <property type="match status" value="1"/>
</dbReference>
<dbReference type="InterPro" id="IPR013154">
    <property type="entry name" value="ADH-like_N"/>
</dbReference>
<dbReference type="OrthoDB" id="5295340at2"/>
<comment type="catalytic activity">
    <reaction evidence="7">
        <text>a secondary alcohol + NAD(+) = a ketone + NADH + H(+)</text>
        <dbReference type="Rhea" id="RHEA:10740"/>
        <dbReference type="ChEBI" id="CHEBI:15378"/>
        <dbReference type="ChEBI" id="CHEBI:17087"/>
        <dbReference type="ChEBI" id="CHEBI:35681"/>
        <dbReference type="ChEBI" id="CHEBI:57540"/>
        <dbReference type="ChEBI" id="CHEBI:57945"/>
        <dbReference type="EC" id="1.1.1.1"/>
    </reaction>
</comment>
<protein>
    <recommendedName>
        <fullName evidence="3">alcohol dehydrogenase</fullName>
        <ecNumber evidence="3">1.1.1.1</ecNumber>
    </recommendedName>
</protein>
<evidence type="ECO:0000256" key="8">
    <source>
        <dbReference type="ARBA" id="ARBA00049243"/>
    </source>
</evidence>
<dbReference type="InterPro" id="IPR013149">
    <property type="entry name" value="ADH-like_C"/>
</dbReference>
<dbReference type="GO" id="GO:0004022">
    <property type="term" value="F:alcohol dehydrogenase (NAD+) activity"/>
    <property type="evidence" value="ECO:0007669"/>
    <property type="project" value="UniProtKB-EC"/>
</dbReference>
<accession>A0A5C8NDE7</accession>
<evidence type="ECO:0000313" key="12">
    <source>
        <dbReference type="Proteomes" id="UP000321571"/>
    </source>
</evidence>
<dbReference type="RefSeq" id="WP_147687182.1">
    <property type="nucleotide sequence ID" value="NZ_VDUX01000006.1"/>
</dbReference>
<keyword evidence="12" id="KW-1185">Reference proteome</keyword>
<gene>
    <name evidence="11" type="ORF">FHP06_12785</name>
</gene>
<dbReference type="GO" id="GO:0005737">
    <property type="term" value="C:cytoplasm"/>
    <property type="evidence" value="ECO:0007669"/>
    <property type="project" value="TreeGrafter"/>
</dbReference>
<evidence type="ECO:0000256" key="7">
    <source>
        <dbReference type="ARBA" id="ARBA00049164"/>
    </source>
</evidence>
<dbReference type="SUPFAM" id="SSF51735">
    <property type="entry name" value="NAD(P)-binding Rossmann-fold domains"/>
    <property type="match status" value="1"/>
</dbReference>
<dbReference type="EC" id="1.1.1.1" evidence="3"/>
<evidence type="ECO:0000256" key="9">
    <source>
        <dbReference type="RuleBase" id="RU361277"/>
    </source>
</evidence>
<organism evidence="11 12">
    <name type="scientific">Aeromicrobium terrae</name>
    <dbReference type="NCBI Taxonomy" id="2498846"/>
    <lineage>
        <taxon>Bacteria</taxon>
        <taxon>Bacillati</taxon>
        <taxon>Actinomycetota</taxon>
        <taxon>Actinomycetes</taxon>
        <taxon>Propionibacteriales</taxon>
        <taxon>Nocardioidaceae</taxon>
        <taxon>Aeromicrobium</taxon>
    </lineage>
</organism>
<reference evidence="11 12" key="1">
    <citation type="submission" date="2019-06" db="EMBL/GenBank/DDBJ databases">
        <title>Aeromicrobium sp. nov., isolated from a maize field.</title>
        <authorList>
            <person name="Lin S.-Y."/>
            <person name="Tsai C.-F."/>
            <person name="Young C.-C."/>
        </authorList>
    </citation>
    <scope>NUCLEOTIDE SEQUENCE [LARGE SCALE GENOMIC DNA]</scope>
    <source>
        <strain evidence="11 12">CC-CFT486</strain>
    </source>
</reference>
<evidence type="ECO:0000256" key="2">
    <source>
        <dbReference type="ARBA" id="ARBA00008072"/>
    </source>
</evidence>
<comment type="caution">
    <text evidence="11">The sequence shown here is derived from an EMBL/GenBank/DDBJ whole genome shotgun (WGS) entry which is preliminary data.</text>
</comment>
<dbReference type="InterPro" id="IPR020843">
    <property type="entry name" value="ER"/>
</dbReference>
<comment type="catalytic activity">
    <reaction evidence="8">
        <text>a primary alcohol + NAD(+) = an aldehyde + NADH + H(+)</text>
        <dbReference type="Rhea" id="RHEA:10736"/>
        <dbReference type="ChEBI" id="CHEBI:15378"/>
        <dbReference type="ChEBI" id="CHEBI:15734"/>
        <dbReference type="ChEBI" id="CHEBI:17478"/>
        <dbReference type="ChEBI" id="CHEBI:57540"/>
        <dbReference type="ChEBI" id="CHEBI:57945"/>
        <dbReference type="EC" id="1.1.1.1"/>
    </reaction>
</comment>
<keyword evidence="6" id="KW-0560">Oxidoreductase</keyword>
<evidence type="ECO:0000256" key="1">
    <source>
        <dbReference type="ARBA" id="ARBA00001947"/>
    </source>
</evidence>
<evidence type="ECO:0000256" key="5">
    <source>
        <dbReference type="ARBA" id="ARBA00022833"/>
    </source>
</evidence>
<proteinExistence type="inferred from homology"/>
<name>A0A5C8NDE7_9ACTN</name>
<evidence type="ECO:0000256" key="3">
    <source>
        <dbReference type="ARBA" id="ARBA00013190"/>
    </source>
</evidence>
<evidence type="ECO:0000259" key="10">
    <source>
        <dbReference type="SMART" id="SM00829"/>
    </source>
</evidence>
<dbReference type="PANTHER" id="PTHR42940">
    <property type="entry name" value="ALCOHOL DEHYDROGENASE 1-RELATED"/>
    <property type="match status" value="1"/>
</dbReference>
<feature type="domain" description="Enoyl reductase (ER)" evidence="10">
    <location>
        <begin position="8"/>
        <end position="336"/>
    </location>
</feature>
<comment type="similarity">
    <text evidence="2 9">Belongs to the zinc-containing alcohol dehydrogenase family.</text>
</comment>
<evidence type="ECO:0000313" key="11">
    <source>
        <dbReference type="EMBL" id="TXL57657.1"/>
    </source>
</evidence>
<evidence type="ECO:0000256" key="4">
    <source>
        <dbReference type="ARBA" id="ARBA00022723"/>
    </source>
</evidence>
<dbReference type="InterPro" id="IPR036291">
    <property type="entry name" value="NAD(P)-bd_dom_sf"/>
</dbReference>
<keyword evidence="5 9" id="KW-0862">Zinc</keyword>
<evidence type="ECO:0000256" key="6">
    <source>
        <dbReference type="ARBA" id="ARBA00023002"/>
    </source>
</evidence>
<keyword evidence="4 9" id="KW-0479">Metal-binding</keyword>
<dbReference type="PANTHER" id="PTHR42940:SF8">
    <property type="entry name" value="VACUOLAR PROTEIN SORTING-ASSOCIATED PROTEIN 11"/>
    <property type="match status" value="1"/>
</dbReference>
<sequence>MIRIRMDAMDLDVPLEVEELPDPGEPQGNQVVVEVEACGVCHRDLIDRGGGVPFITLPITLGHEAAGRVTAVGPDVSMWKVGDRVATIHRDSCGECEACQAGEVSICQNGAHALGIVADGGYATHLTLPERGLYAMPDDLSASEAAILNCTYGTAFRGLRTGGCGPGKTAVITGASGGVGSAAIELATRMGARVVAVIRDPNREDYVKGLGADAVVVDDGTTFHKHPETANADLVLDNVGTPTMNSSLRCLRLGGTVVVIGNVVPTQRLEVNLGFVIVRALRVVGSSGATPNDMADLLELRGGRPFAMTVEDVPLAEAEAAHQRLRQGGIPGRLVLRP</sequence>
<dbReference type="InterPro" id="IPR011032">
    <property type="entry name" value="GroES-like_sf"/>
</dbReference>
<dbReference type="AlphaFoldDB" id="A0A5C8NDE7"/>
<dbReference type="EMBL" id="VDUX01000006">
    <property type="protein sequence ID" value="TXL57657.1"/>
    <property type="molecule type" value="Genomic_DNA"/>
</dbReference>
<dbReference type="SUPFAM" id="SSF50129">
    <property type="entry name" value="GroES-like"/>
    <property type="match status" value="1"/>
</dbReference>
<dbReference type="Gene3D" id="3.90.180.10">
    <property type="entry name" value="Medium-chain alcohol dehydrogenases, catalytic domain"/>
    <property type="match status" value="1"/>
</dbReference>
<dbReference type="GO" id="GO:0008270">
    <property type="term" value="F:zinc ion binding"/>
    <property type="evidence" value="ECO:0007669"/>
    <property type="project" value="InterPro"/>
</dbReference>